<dbReference type="GO" id="GO:0005975">
    <property type="term" value="P:carbohydrate metabolic process"/>
    <property type="evidence" value="ECO:0007669"/>
    <property type="project" value="InterPro"/>
</dbReference>
<dbReference type="RefSeq" id="WP_156832981.1">
    <property type="nucleotide sequence ID" value="NZ_CACRUH010000046.1"/>
</dbReference>
<accession>A0A6N3EEA1</accession>
<dbReference type="Gene3D" id="1.50.10.10">
    <property type="match status" value="1"/>
</dbReference>
<organism evidence="6">
    <name type="scientific">Hungatella hathewayi</name>
    <dbReference type="NCBI Taxonomy" id="154046"/>
    <lineage>
        <taxon>Bacteria</taxon>
        <taxon>Bacillati</taxon>
        <taxon>Bacillota</taxon>
        <taxon>Clostridia</taxon>
        <taxon>Lachnospirales</taxon>
        <taxon>Lachnospiraceae</taxon>
        <taxon>Hungatella</taxon>
    </lineage>
</organism>
<dbReference type="SUPFAM" id="SSF141571">
    <property type="entry name" value="Pentapeptide repeat-like"/>
    <property type="match status" value="1"/>
</dbReference>
<evidence type="ECO:0000259" key="3">
    <source>
        <dbReference type="Pfam" id="PF05592"/>
    </source>
</evidence>
<dbReference type="GO" id="GO:0030596">
    <property type="term" value="F:alpha-L-rhamnosidase activity"/>
    <property type="evidence" value="ECO:0007669"/>
    <property type="project" value="UniProtKB-EC"/>
</dbReference>
<protein>
    <recommendedName>
        <fullName evidence="2">alpha-L-rhamnosidase</fullName>
        <ecNumber evidence="2">3.2.1.40</ecNumber>
    </recommendedName>
</protein>
<dbReference type="Pfam" id="PF17389">
    <property type="entry name" value="Bac_rhamnosid6H"/>
    <property type="match status" value="1"/>
</dbReference>
<dbReference type="EC" id="3.2.1.40" evidence="2"/>
<proteinExistence type="predicted"/>
<dbReference type="InterPro" id="IPR008928">
    <property type="entry name" value="6-hairpin_glycosidase_sf"/>
</dbReference>
<gene>
    <name evidence="6" type="ORF">CHLFYP18_00769</name>
</gene>
<comment type="catalytic activity">
    <reaction evidence="1">
        <text>Hydrolysis of terminal non-reducing alpha-L-rhamnose residues in alpha-L-rhamnosides.</text>
        <dbReference type="EC" id="3.2.1.40"/>
    </reaction>
</comment>
<sequence>MGLRDVEFRDMELGDVEFRDMELGDTKLGDMKLRDMELRDTELGNMALEDMELEDMALENIALENIELEDMALENIAMEDMALEDIAMEDMALEDIALEDIALVNGNLDNENWIQASEPCDAPYFRKSFQVKKPDKASIAICGLGFYELFINGRKVNEECFIPVTSDYHPRDISNFLYPIKGTFTHRTYYDVYSIGEYLRDGYNTIAVALGNGWYNQKDRIVEGRQSFGEPRLTFHVRIIGEEDRIIVSDESVLWSRSEVTYNNLFFGEKHDLRLKQPGWQLPDFDDTDWENAAAVPPLETQLCPSDCPGDRMIRTLVPKLLYSDESRAIYDAGENISGWVVVNGVLKDGQTIKILHSDELSPTGELDFLSSGGDSQIQAVEYTGNGLQETVQPKFSWQAFRYFEVTGHRNVSGDSPFLCAVVHADVAQTSSFRCSNETLNWLYDAYIRTQLSNMHSGVPLDTPNRERLGYTGDGQLGCRTVMLTLDGKRLYRKWIRDVLDCQDQTSGRVQHTAPFQGGGGGPAAWGAAIVEVPYQYYVHYQDIDILKDSFGPMLHWFEYLESRSEDGLVSYGEPGGWCLGDWNTTQEILLPIPFVNTYFYIKALRTAAEIAEILGLPEEKKRLEETAEQKKEILVRHYYSEEENTFCGGVQAADAYAADLGLANAGMLDALNEKYAAMNEFDTGIFGTDILIRVLFQHGYAQTAYHLLTADGPCSFEAIRRAGGTTLWESFLDMKESKNHPMFGAVTRYLFSNLLGIQYCGKNEIRIRPAIVDGLDYAEGKITTIYGVIEVSYVKREKVIEFVIHCDERISPTLEYGGRVVPVSSGERIVVERI</sequence>
<dbReference type="SUPFAM" id="SSF48208">
    <property type="entry name" value="Six-hairpin glycosidases"/>
    <property type="match status" value="1"/>
</dbReference>
<dbReference type="Pfam" id="PF05592">
    <property type="entry name" value="Bac_rhamnosid"/>
    <property type="match status" value="1"/>
</dbReference>
<evidence type="ECO:0000313" key="6">
    <source>
        <dbReference type="EMBL" id="VYU37879.1"/>
    </source>
</evidence>
<name>A0A6N3EEA1_9FIRM</name>
<reference evidence="6" key="1">
    <citation type="submission" date="2019-11" db="EMBL/GenBank/DDBJ databases">
        <authorList>
            <person name="Feng L."/>
        </authorList>
    </citation>
    <scope>NUCLEOTIDE SEQUENCE</scope>
    <source>
        <strain evidence="6">ChathewayiLFYP18</strain>
    </source>
</reference>
<feature type="domain" description="Alpha-L-rhamnosidase concanavalin-like" evidence="3">
    <location>
        <begin position="326"/>
        <end position="410"/>
    </location>
</feature>
<dbReference type="InterPro" id="IPR016007">
    <property type="entry name" value="Alpha_rhamnosid"/>
</dbReference>
<dbReference type="Pfam" id="PF08531">
    <property type="entry name" value="Bac_rhamnosid_N"/>
    <property type="match status" value="1"/>
</dbReference>
<feature type="domain" description="Bacterial alpha-L-rhamnosidase N-terminal" evidence="4">
    <location>
        <begin position="132"/>
        <end position="312"/>
    </location>
</feature>
<dbReference type="InterPro" id="IPR013737">
    <property type="entry name" value="Bac_rhamnosid_N"/>
</dbReference>
<evidence type="ECO:0000256" key="1">
    <source>
        <dbReference type="ARBA" id="ARBA00001445"/>
    </source>
</evidence>
<evidence type="ECO:0000256" key="2">
    <source>
        <dbReference type="ARBA" id="ARBA00012652"/>
    </source>
</evidence>
<dbReference type="EMBL" id="CACRUH010000046">
    <property type="protein sequence ID" value="VYU37879.1"/>
    <property type="molecule type" value="Genomic_DNA"/>
</dbReference>
<dbReference type="InterPro" id="IPR035396">
    <property type="entry name" value="Bac_rhamnosid6H"/>
</dbReference>
<evidence type="ECO:0000259" key="5">
    <source>
        <dbReference type="Pfam" id="PF17389"/>
    </source>
</evidence>
<dbReference type="InterPro" id="IPR008902">
    <property type="entry name" value="Rhamnosid_concanavalin"/>
</dbReference>
<dbReference type="InterPro" id="IPR012341">
    <property type="entry name" value="6hp_glycosidase-like_sf"/>
</dbReference>
<dbReference type="AlphaFoldDB" id="A0A6N3EEA1"/>
<dbReference type="Gene3D" id="2.160.20.80">
    <property type="entry name" value="E3 ubiquitin-protein ligase SopA"/>
    <property type="match status" value="1"/>
</dbReference>
<dbReference type="PANTHER" id="PTHR33307">
    <property type="entry name" value="ALPHA-RHAMNOSIDASE (EUROFUNG)"/>
    <property type="match status" value="1"/>
</dbReference>
<dbReference type="PANTHER" id="PTHR33307:SF6">
    <property type="entry name" value="ALPHA-RHAMNOSIDASE (EUROFUNG)-RELATED"/>
    <property type="match status" value="1"/>
</dbReference>
<dbReference type="Gene3D" id="2.60.120.260">
    <property type="entry name" value="Galactose-binding domain-like"/>
    <property type="match status" value="2"/>
</dbReference>
<feature type="domain" description="Alpha-L-rhamnosidase six-hairpin glycosidase" evidence="5">
    <location>
        <begin position="429"/>
        <end position="754"/>
    </location>
</feature>
<evidence type="ECO:0000259" key="4">
    <source>
        <dbReference type="Pfam" id="PF08531"/>
    </source>
</evidence>